<accession>A0A653BSA9</accession>
<evidence type="ECO:0000256" key="4">
    <source>
        <dbReference type="ARBA" id="ARBA00022771"/>
    </source>
</evidence>
<dbReference type="GO" id="GO:0008270">
    <property type="term" value="F:zinc ion binding"/>
    <property type="evidence" value="ECO:0007669"/>
    <property type="project" value="UniProtKB-KW"/>
</dbReference>
<dbReference type="Pfam" id="PF00096">
    <property type="entry name" value="zf-C2H2"/>
    <property type="match status" value="1"/>
</dbReference>
<dbReference type="OrthoDB" id="10004641at2759"/>
<protein>
    <recommendedName>
        <fullName evidence="11">C2H2-type domain-containing protein</fullName>
    </recommendedName>
</protein>
<sequence length="353" mass="40793">KHFSVALNPPSSTVLEPVSEDWATIQVIYTEAEQDSFLAGEDTVVSMQNITKTDTIEQEIIADTKENLSESATIIVSTKSLGFICPTCKKMYNAKRNLLRHVNQECGKEPKYGCTHCNYKNYRRNEIIKHIKKKHPEVQTCNLCKKVYRSDVSLNYHKRMVCSATVSFFCNQCSFATKYKHCFRNHMKTMHMIELNKAEIDTQDLRINTANRDSTWDNWPSHFVLPMMLMRENMKQSMLQTLGPSSLDLSLASRGRTRMPQETPGGGFVCADCGRTYKLKSSLRNHQKWECGKEPQFKCPYCVYKAKQKMHMARHLERMHRELDLSGIKDEVKTEMKGDDDDSQPKEESSKEF</sequence>
<dbReference type="GO" id="GO:0005634">
    <property type="term" value="C:nucleus"/>
    <property type="evidence" value="ECO:0007669"/>
    <property type="project" value="UniProtKB-SubCell"/>
</dbReference>
<dbReference type="Gene3D" id="3.30.160.60">
    <property type="entry name" value="Classic Zinc Finger"/>
    <property type="match status" value="3"/>
</dbReference>
<dbReference type="PANTHER" id="PTHR24388">
    <property type="entry name" value="ZINC FINGER PROTEIN"/>
    <property type="match status" value="1"/>
</dbReference>
<evidence type="ECO:0000313" key="12">
    <source>
        <dbReference type="EMBL" id="VEN38445.1"/>
    </source>
</evidence>
<keyword evidence="13" id="KW-1185">Reference proteome</keyword>
<feature type="domain" description="C2H2-type" evidence="11">
    <location>
        <begin position="268"/>
        <end position="295"/>
    </location>
</feature>
<gene>
    <name evidence="12" type="ORF">CALMAC_LOCUS3343</name>
</gene>
<evidence type="ECO:0000256" key="7">
    <source>
        <dbReference type="ARBA" id="ARBA00023242"/>
    </source>
</evidence>
<dbReference type="SUPFAM" id="SSF57667">
    <property type="entry name" value="beta-beta-alpha zinc fingers"/>
    <property type="match status" value="2"/>
</dbReference>
<feature type="region of interest" description="Disordered" evidence="10">
    <location>
        <begin position="327"/>
        <end position="353"/>
    </location>
</feature>
<feature type="non-terminal residue" evidence="12">
    <location>
        <position position="1"/>
    </location>
</feature>
<dbReference type="GO" id="GO:0000978">
    <property type="term" value="F:RNA polymerase II cis-regulatory region sequence-specific DNA binding"/>
    <property type="evidence" value="ECO:0007669"/>
    <property type="project" value="TreeGrafter"/>
</dbReference>
<keyword evidence="6" id="KW-0238">DNA-binding</keyword>
<dbReference type="EMBL" id="CAACVG010004531">
    <property type="protein sequence ID" value="VEN38445.1"/>
    <property type="molecule type" value="Genomic_DNA"/>
</dbReference>
<dbReference type="Proteomes" id="UP000410492">
    <property type="component" value="Unassembled WGS sequence"/>
</dbReference>
<evidence type="ECO:0000256" key="8">
    <source>
        <dbReference type="ARBA" id="ARBA00037948"/>
    </source>
</evidence>
<feature type="domain" description="C2H2-type" evidence="11">
    <location>
        <begin position="83"/>
        <end position="110"/>
    </location>
</feature>
<evidence type="ECO:0000256" key="1">
    <source>
        <dbReference type="ARBA" id="ARBA00004123"/>
    </source>
</evidence>
<evidence type="ECO:0000256" key="9">
    <source>
        <dbReference type="PROSITE-ProRule" id="PRU00042"/>
    </source>
</evidence>
<organism evidence="12 13">
    <name type="scientific">Callosobruchus maculatus</name>
    <name type="common">Southern cowpea weevil</name>
    <name type="synonym">Pulse bruchid</name>
    <dbReference type="NCBI Taxonomy" id="64391"/>
    <lineage>
        <taxon>Eukaryota</taxon>
        <taxon>Metazoa</taxon>
        <taxon>Ecdysozoa</taxon>
        <taxon>Arthropoda</taxon>
        <taxon>Hexapoda</taxon>
        <taxon>Insecta</taxon>
        <taxon>Pterygota</taxon>
        <taxon>Neoptera</taxon>
        <taxon>Endopterygota</taxon>
        <taxon>Coleoptera</taxon>
        <taxon>Polyphaga</taxon>
        <taxon>Cucujiformia</taxon>
        <taxon>Chrysomeloidea</taxon>
        <taxon>Chrysomelidae</taxon>
        <taxon>Bruchinae</taxon>
        <taxon>Bruchini</taxon>
        <taxon>Callosobruchus</taxon>
    </lineage>
</organism>
<keyword evidence="5" id="KW-0862">Zinc</keyword>
<dbReference type="GO" id="GO:0000981">
    <property type="term" value="F:DNA-binding transcription factor activity, RNA polymerase II-specific"/>
    <property type="evidence" value="ECO:0007669"/>
    <property type="project" value="TreeGrafter"/>
</dbReference>
<evidence type="ECO:0000256" key="10">
    <source>
        <dbReference type="SAM" id="MobiDB-lite"/>
    </source>
</evidence>
<comment type="similarity">
    <text evidence="8">Belongs to the snail C2H2-type zinc-finger protein family.</text>
</comment>
<dbReference type="PANTHER" id="PTHR24388:SF54">
    <property type="entry name" value="PROTEIN ESCARGOT"/>
    <property type="match status" value="1"/>
</dbReference>
<keyword evidence="2" id="KW-0479">Metal-binding</keyword>
<feature type="non-terminal residue" evidence="12">
    <location>
        <position position="353"/>
    </location>
</feature>
<evidence type="ECO:0000256" key="5">
    <source>
        <dbReference type="ARBA" id="ARBA00022833"/>
    </source>
</evidence>
<reference evidence="12 13" key="1">
    <citation type="submission" date="2019-01" db="EMBL/GenBank/DDBJ databases">
        <authorList>
            <person name="Sayadi A."/>
        </authorList>
    </citation>
    <scope>NUCLEOTIDE SEQUENCE [LARGE SCALE GENOMIC DNA]</scope>
</reference>
<evidence type="ECO:0000313" key="13">
    <source>
        <dbReference type="Proteomes" id="UP000410492"/>
    </source>
</evidence>
<dbReference type="InterPro" id="IPR036236">
    <property type="entry name" value="Znf_C2H2_sf"/>
</dbReference>
<evidence type="ECO:0000256" key="3">
    <source>
        <dbReference type="ARBA" id="ARBA00022737"/>
    </source>
</evidence>
<comment type="subcellular location">
    <subcellularLocation>
        <location evidence="1">Nucleus</location>
    </subcellularLocation>
</comment>
<keyword evidence="7" id="KW-0539">Nucleus</keyword>
<evidence type="ECO:0000259" key="11">
    <source>
        <dbReference type="PROSITE" id="PS50157"/>
    </source>
</evidence>
<name>A0A653BSA9_CALMS</name>
<proteinExistence type="inferred from homology"/>
<evidence type="ECO:0000256" key="6">
    <source>
        <dbReference type="ARBA" id="ARBA00023125"/>
    </source>
</evidence>
<dbReference type="Pfam" id="PF13909">
    <property type="entry name" value="zf-H2C2_5"/>
    <property type="match status" value="1"/>
</dbReference>
<keyword evidence="4 9" id="KW-0863">Zinc-finger</keyword>
<evidence type="ECO:0000256" key="2">
    <source>
        <dbReference type="ARBA" id="ARBA00022723"/>
    </source>
</evidence>
<dbReference type="PROSITE" id="PS50157">
    <property type="entry name" value="ZINC_FINGER_C2H2_2"/>
    <property type="match status" value="2"/>
</dbReference>
<dbReference type="InterPro" id="IPR013087">
    <property type="entry name" value="Znf_C2H2_type"/>
</dbReference>
<keyword evidence="3" id="KW-0677">Repeat</keyword>
<dbReference type="InterPro" id="IPR050527">
    <property type="entry name" value="Snail/Krueppel_Znf"/>
</dbReference>
<dbReference type="AlphaFoldDB" id="A0A653BSA9"/>
<dbReference type="SMART" id="SM00355">
    <property type="entry name" value="ZnF_C2H2"/>
    <property type="match status" value="6"/>
</dbReference>